<dbReference type="NCBIfam" id="TIGR02433">
    <property type="entry name" value="lysidine_TilS_C"/>
    <property type="match status" value="1"/>
</dbReference>
<dbReference type="EC" id="6.3.4.19" evidence="8"/>
<dbReference type="HAMAP" id="MF_01161">
    <property type="entry name" value="tRNA_Ile_lys_synt"/>
    <property type="match status" value="1"/>
</dbReference>
<comment type="function">
    <text evidence="8">Ligates lysine onto the cytidine present at position 34 of the AUA codon-specific tRNA(Ile) that contains the anticodon CAU, in an ATP-dependent manner. Cytidine is converted to lysidine, thus changing the amino acid specificity of the tRNA from methionine to isoleucine.</text>
</comment>
<dbReference type="PANTHER" id="PTHR43033:SF1">
    <property type="entry name" value="TRNA(ILE)-LYSIDINE SYNTHASE-RELATED"/>
    <property type="match status" value="1"/>
</dbReference>
<organism evidence="10 11">
    <name type="scientific">Streptohalobacillus salinus</name>
    <dbReference type="NCBI Taxonomy" id="621096"/>
    <lineage>
        <taxon>Bacteria</taxon>
        <taxon>Bacillati</taxon>
        <taxon>Bacillota</taxon>
        <taxon>Bacilli</taxon>
        <taxon>Bacillales</taxon>
        <taxon>Bacillaceae</taxon>
        <taxon>Streptohalobacillus</taxon>
    </lineage>
</organism>
<dbReference type="SUPFAM" id="SSF52402">
    <property type="entry name" value="Adenine nucleotide alpha hydrolases-like"/>
    <property type="match status" value="1"/>
</dbReference>
<keyword evidence="11" id="KW-1185">Reference proteome</keyword>
<dbReference type="AlphaFoldDB" id="A0A2V3W410"/>
<protein>
    <recommendedName>
        <fullName evidence="8">tRNA(Ile)-lysidine synthase</fullName>
        <ecNumber evidence="8">6.3.4.19</ecNumber>
    </recommendedName>
    <alternativeName>
        <fullName evidence="8">tRNA(Ile)-2-lysyl-cytidine synthase</fullName>
    </alternativeName>
    <alternativeName>
        <fullName evidence="8">tRNA(Ile)-lysidine synthetase</fullName>
    </alternativeName>
</protein>
<keyword evidence="3 8" id="KW-0436">Ligase</keyword>
<comment type="caution">
    <text evidence="10">The sequence shown here is derived from an EMBL/GenBank/DDBJ whole genome shotgun (WGS) entry which is preliminary data.</text>
</comment>
<evidence type="ECO:0000256" key="1">
    <source>
        <dbReference type="ARBA" id="ARBA00004496"/>
    </source>
</evidence>
<feature type="binding site" evidence="8">
    <location>
        <begin position="26"/>
        <end position="31"/>
    </location>
    <ligand>
        <name>ATP</name>
        <dbReference type="ChEBI" id="CHEBI:30616"/>
    </ligand>
</feature>
<dbReference type="GO" id="GO:0006400">
    <property type="term" value="P:tRNA modification"/>
    <property type="evidence" value="ECO:0007669"/>
    <property type="project" value="UniProtKB-UniRule"/>
</dbReference>
<keyword evidence="4 8" id="KW-0819">tRNA processing</keyword>
<dbReference type="InterPro" id="IPR011063">
    <property type="entry name" value="TilS/TtcA_N"/>
</dbReference>
<dbReference type="NCBIfam" id="TIGR02432">
    <property type="entry name" value="lysidine_TilS_N"/>
    <property type="match status" value="1"/>
</dbReference>
<dbReference type="SUPFAM" id="SSF56037">
    <property type="entry name" value="PheT/TilS domain"/>
    <property type="match status" value="1"/>
</dbReference>
<keyword evidence="2 8" id="KW-0963">Cytoplasm</keyword>
<dbReference type="SUPFAM" id="SSF82829">
    <property type="entry name" value="MesJ substrate recognition domain-like"/>
    <property type="match status" value="1"/>
</dbReference>
<dbReference type="EMBL" id="QJJR01000012">
    <property type="protein sequence ID" value="PXW88446.1"/>
    <property type="molecule type" value="Genomic_DNA"/>
</dbReference>
<dbReference type="Gene3D" id="3.40.50.620">
    <property type="entry name" value="HUPs"/>
    <property type="match status" value="1"/>
</dbReference>
<dbReference type="Pfam" id="PF09179">
    <property type="entry name" value="TilS"/>
    <property type="match status" value="1"/>
</dbReference>
<dbReference type="RefSeq" id="WP_110251857.1">
    <property type="nucleotide sequence ID" value="NZ_QJJR01000012.1"/>
</dbReference>
<evidence type="ECO:0000256" key="7">
    <source>
        <dbReference type="ARBA" id="ARBA00048539"/>
    </source>
</evidence>
<dbReference type="GO" id="GO:0005524">
    <property type="term" value="F:ATP binding"/>
    <property type="evidence" value="ECO:0007669"/>
    <property type="project" value="UniProtKB-UniRule"/>
</dbReference>
<dbReference type="InterPro" id="IPR012795">
    <property type="entry name" value="tRNA_Ile_lys_synt_N"/>
</dbReference>
<dbReference type="GO" id="GO:0032267">
    <property type="term" value="F:tRNA(Ile)-lysidine synthase activity"/>
    <property type="evidence" value="ECO:0007669"/>
    <property type="project" value="UniProtKB-EC"/>
</dbReference>
<comment type="domain">
    <text evidence="8">The N-terminal region contains the highly conserved SGGXDS motif, predicted to be a P-loop motif involved in ATP binding.</text>
</comment>
<evidence type="ECO:0000256" key="4">
    <source>
        <dbReference type="ARBA" id="ARBA00022694"/>
    </source>
</evidence>
<reference evidence="10 11" key="1">
    <citation type="submission" date="2018-05" db="EMBL/GenBank/DDBJ databases">
        <title>Genomic Encyclopedia of Type Strains, Phase IV (KMG-IV): sequencing the most valuable type-strain genomes for metagenomic binning, comparative biology and taxonomic classification.</title>
        <authorList>
            <person name="Goeker M."/>
        </authorList>
    </citation>
    <scope>NUCLEOTIDE SEQUENCE [LARGE SCALE GENOMIC DNA]</scope>
    <source>
        <strain evidence="10 11">DSM 22440</strain>
    </source>
</reference>
<keyword evidence="5 8" id="KW-0547">Nucleotide-binding</keyword>
<evidence type="ECO:0000313" key="10">
    <source>
        <dbReference type="EMBL" id="PXW88446.1"/>
    </source>
</evidence>
<dbReference type="Pfam" id="PF11734">
    <property type="entry name" value="TilS_C"/>
    <property type="match status" value="1"/>
</dbReference>
<evidence type="ECO:0000256" key="2">
    <source>
        <dbReference type="ARBA" id="ARBA00022490"/>
    </source>
</evidence>
<dbReference type="InterPro" id="IPR015262">
    <property type="entry name" value="tRNA_Ile_lys_synt_subst-bd"/>
</dbReference>
<keyword evidence="6 8" id="KW-0067">ATP-binding</keyword>
<comment type="subcellular location">
    <subcellularLocation>
        <location evidence="1 8">Cytoplasm</location>
    </subcellularLocation>
</comment>
<dbReference type="OrthoDB" id="9807403at2"/>
<evidence type="ECO:0000256" key="5">
    <source>
        <dbReference type="ARBA" id="ARBA00022741"/>
    </source>
</evidence>
<dbReference type="SMART" id="SM00977">
    <property type="entry name" value="TilS_C"/>
    <property type="match status" value="1"/>
</dbReference>
<evidence type="ECO:0000256" key="8">
    <source>
        <dbReference type="HAMAP-Rule" id="MF_01161"/>
    </source>
</evidence>
<dbReference type="InterPro" id="IPR014729">
    <property type="entry name" value="Rossmann-like_a/b/a_fold"/>
</dbReference>
<dbReference type="InterPro" id="IPR012796">
    <property type="entry name" value="Lysidine-tRNA-synth_C"/>
</dbReference>
<proteinExistence type="inferred from homology"/>
<sequence>MLEKVKATITANQLLEQGDHVLVAVSGGADSMALLHCLEALQEQYQLNLTVCSIDHGLRGATSAADVLFVEAYAKQHALTFKAVTLDVYPYKKEQKISTQVAARTLRYKALAEVMEAVGATKVALAHHLDDQTETLLMRLVRQTEPEALLAMPIKRAFFGGELIRPFMDIEKEAIYTYLKAHQLSFREDASNQEDAYRRNALRLHVLPKLKAMNPNLNQTLTVLREHLGDDESYLAQQTEVLQKKVLSFNAAPFEISFEIEAVKNQPRALQRRLFHLILNYLYDTVPTDLSYKHEEQFYSLLHAQTAQQSFNLPEGGLMRKVYRGVTFTFKQVKDAFDVTLSVPGVTRLPGGDRVLCERVTQTTAASPWEVYLVDTGEPISVRTRQDGDRIYLASLEGHKKISRIFIDQKVDQELRKTWPILVQGEEILWVIGLAKSEAHKRMNTNQYVKITYQKNNL</sequence>
<feature type="domain" description="Lysidine-tRNA(Ile) synthetase C-terminal" evidence="9">
    <location>
        <begin position="380"/>
        <end position="453"/>
    </location>
</feature>
<comment type="similarity">
    <text evidence="8">Belongs to the tRNA(Ile)-lysidine synthase family.</text>
</comment>
<dbReference type="Gene3D" id="3.30.465.60">
    <property type="match status" value="1"/>
</dbReference>
<dbReference type="GO" id="GO:0005737">
    <property type="term" value="C:cytoplasm"/>
    <property type="evidence" value="ECO:0007669"/>
    <property type="project" value="UniProtKB-SubCell"/>
</dbReference>
<evidence type="ECO:0000259" key="9">
    <source>
        <dbReference type="SMART" id="SM00977"/>
    </source>
</evidence>
<gene>
    <name evidence="8" type="primary">tilS</name>
    <name evidence="10" type="ORF">DES38_11213</name>
</gene>
<dbReference type="CDD" id="cd01992">
    <property type="entry name" value="TilS_N"/>
    <property type="match status" value="1"/>
</dbReference>
<evidence type="ECO:0000256" key="3">
    <source>
        <dbReference type="ARBA" id="ARBA00022598"/>
    </source>
</evidence>
<evidence type="ECO:0000313" key="11">
    <source>
        <dbReference type="Proteomes" id="UP000247922"/>
    </source>
</evidence>
<dbReference type="PANTHER" id="PTHR43033">
    <property type="entry name" value="TRNA(ILE)-LYSIDINE SYNTHASE-RELATED"/>
    <property type="match status" value="1"/>
</dbReference>
<name>A0A2V3W410_9BACI</name>
<dbReference type="Proteomes" id="UP000247922">
    <property type="component" value="Unassembled WGS sequence"/>
</dbReference>
<comment type="catalytic activity">
    <reaction evidence="7 8">
        <text>cytidine(34) in tRNA(Ile2) + L-lysine + ATP = lysidine(34) in tRNA(Ile2) + AMP + diphosphate + H(+)</text>
        <dbReference type="Rhea" id="RHEA:43744"/>
        <dbReference type="Rhea" id="RHEA-COMP:10625"/>
        <dbReference type="Rhea" id="RHEA-COMP:10670"/>
        <dbReference type="ChEBI" id="CHEBI:15378"/>
        <dbReference type="ChEBI" id="CHEBI:30616"/>
        <dbReference type="ChEBI" id="CHEBI:32551"/>
        <dbReference type="ChEBI" id="CHEBI:33019"/>
        <dbReference type="ChEBI" id="CHEBI:82748"/>
        <dbReference type="ChEBI" id="CHEBI:83665"/>
        <dbReference type="ChEBI" id="CHEBI:456215"/>
        <dbReference type="EC" id="6.3.4.19"/>
    </reaction>
</comment>
<evidence type="ECO:0000256" key="6">
    <source>
        <dbReference type="ARBA" id="ARBA00022840"/>
    </source>
</evidence>
<dbReference type="InterPro" id="IPR012094">
    <property type="entry name" value="tRNA_Ile_lys_synt"/>
</dbReference>
<accession>A0A2V3W410</accession>
<dbReference type="Pfam" id="PF01171">
    <property type="entry name" value="ATP_bind_3"/>
    <property type="match status" value="1"/>
</dbReference>